<name>V9SG78_9VIRU</name>
<sequence length="210" mass="24058">MQKFLQKRESLVLSLCFLEYSPNPDDWVERREDVLSGNVQSALPDGTLHGMQEEKGVIQKYTFYNLGKMHGWYNARHKKKGTTVSGRCIDGVPHGKFVLSDVSGKKICDVVYNMGKLVSHSSADEGPCVFGCRSLQCHSYNYIIKGPHRISMEDDRCYITAFGETYDYFYTEVDETKRYRSLYETHGLPLYLPHRGEQKAECIQGSISFK</sequence>
<dbReference type="SUPFAM" id="SSF82185">
    <property type="entry name" value="Histone H3 K4-specific methyltransferase SET7/9 N-terminal domain"/>
    <property type="match status" value="1"/>
</dbReference>
<reference evidence="1 2" key="1">
    <citation type="journal article" date="2014" name="Arch. Virol.">
        <title>Complete genome sequence of Tunisvirus, a new member of the proposed family Marseilleviridae.</title>
        <authorList>
            <person name="Aherfi S."/>
            <person name="Boughalmi M."/>
            <person name="Pagnier I."/>
            <person name="Fournous G."/>
            <person name="La Scola B."/>
            <person name="Raoult D."/>
            <person name="Colson P."/>
        </authorList>
    </citation>
    <scope>NUCLEOTIDE SEQUENCE [LARGE SCALE GENOMIC DNA]</scope>
    <source>
        <strain evidence="1 2">U484</strain>
    </source>
</reference>
<dbReference type="Proteomes" id="UP000232615">
    <property type="component" value="Segment"/>
</dbReference>
<organism evidence="1 2">
    <name type="scientific">Tunisvirus fontaine2</name>
    <dbReference type="NCBI Taxonomy" id="1421067"/>
    <lineage>
        <taxon>Viruses</taxon>
        <taxon>Varidnaviria</taxon>
        <taxon>Bamfordvirae</taxon>
        <taxon>Nucleocytoviricota</taxon>
        <taxon>Megaviricetes</taxon>
        <taxon>Pimascovirales</taxon>
        <taxon>Pimascovirales incertae sedis</taxon>
        <taxon>Marseilleviridae</taxon>
        <taxon>Losannavirus</taxon>
        <taxon>Losannavirus tunisense</taxon>
    </lineage>
</organism>
<keyword evidence="2" id="KW-1185">Reference proteome</keyword>
<evidence type="ECO:0008006" key="3">
    <source>
        <dbReference type="Google" id="ProtNLM"/>
    </source>
</evidence>
<dbReference type="EMBL" id="KF483846">
    <property type="protein sequence ID" value="AHC54894.1"/>
    <property type="molecule type" value="Genomic_DNA"/>
</dbReference>
<proteinExistence type="predicted"/>
<gene>
    <name evidence="1" type="ORF">TNS_ORF176</name>
</gene>
<accession>V9SG78</accession>
<protein>
    <recommendedName>
        <fullName evidence="3">MORN repeat-containing protein</fullName>
    </recommendedName>
</protein>
<evidence type="ECO:0000313" key="2">
    <source>
        <dbReference type="Proteomes" id="UP000232615"/>
    </source>
</evidence>
<evidence type="ECO:0000313" key="1">
    <source>
        <dbReference type="EMBL" id="AHC54894.1"/>
    </source>
</evidence>